<dbReference type="EMBL" id="JANJYI010000005">
    <property type="protein sequence ID" value="KAK2650534.1"/>
    <property type="molecule type" value="Genomic_DNA"/>
</dbReference>
<name>A0AAD9X0D0_9ROSI</name>
<evidence type="ECO:0000313" key="3">
    <source>
        <dbReference type="Proteomes" id="UP001280121"/>
    </source>
</evidence>
<comment type="caution">
    <text evidence="2">The sequence shown here is derived from an EMBL/GenBank/DDBJ whole genome shotgun (WGS) entry which is preliminary data.</text>
</comment>
<gene>
    <name evidence="2" type="ORF">Ddye_018023</name>
</gene>
<organism evidence="2 3">
    <name type="scientific">Dipteronia dyeriana</name>
    <dbReference type="NCBI Taxonomy" id="168575"/>
    <lineage>
        <taxon>Eukaryota</taxon>
        <taxon>Viridiplantae</taxon>
        <taxon>Streptophyta</taxon>
        <taxon>Embryophyta</taxon>
        <taxon>Tracheophyta</taxon>
        <taxon>Spermatophyta</taxon>
        <taxon>Magnoliopsida</taxon>
        <taxon>eudicotyledons</taxon>
        <taxon>Gunneridae</taxon>
        <taxon>Pentapetalae</taxon>
        <taxon>rosids</taxon>
        <taxon>malvids</taxon>
        <taxon>Sapindales</taxon>
        <taxon>Sapindaceae</taxon>
        <taxon>Hippocastanoideae</taxon>
        <taxon>Acereae</taxon>
        <taxon>Dipteronia</taxon>
    </lineage>
</organism>
<reference evidence="2" key="1">
    <citation type="journal article" date="2023" name="Plant J.">
        <title>Genome sequences and population genomics provide insights into the demographic history, inbreeding, and mutation load of two 'living fossil' tree species of Dipteronia.</title>
        <authorList>
            <person name="Feng Y."/>
            <person name="Comes H.P."/>
            <person name="Chen J."/>
            <person name="Zhu S."/>
            <person name="Lu R."/>
            <person name="Zhang X."/>
            <person name="Li P."/>
            <person name="Qiu J."/>
            <person name="Olsen K.M."/>
            <person name="Qiu Y."/>
        </authorList>
    </citation>
    <scope>NUCLEOTIDE SEQUENCE</scope>
    <source>
        <strain evidence="2">KIB01</strain>
    </source>
</reference>
<dbReference type="Proteomes" id="UP001280121">
    <property type="component" value="Unassembled WGS sequence"/>
</dbReference>
<feature type="compositionally biased region" description="Polar residues" evidence="1">
    <location>
        <begin position="84"/>
        <end position="100"/>
    </location>
</feature>
<sequence length="174" mass="18798">MKKVDCVNRNSPLSRQHSGGFSAHPGRRNSENDCPLVKKHPSGAVKACGVVESPLVRKPLSPVSLAMSSKANILNFLEDQKRTQSGTLQTTLPGSKTPSKSAFVGNDENRTTTPKTMPVPVPTTPKTVSVPMLTAMTPATPCVLSFTPRAIHQKIEEQVVEYSFEEVRAGFICP</sequence>
<dbReference type="AlphaFoldDB" id="A0AAD9X0D0"/>
<feature type="region of interest" description="Disordered" evidence="1">
    <location>
        <begin position="84"/>
        <end position="124"/>
    </location>
</feature>
<feature type="compositionally biased region" description="Polar residues" evidence="1">
    <location>
        <begin position="8"/>
        <end position="19"/>
    </location>
</feature>
<keyword evidence="3" id="KW-1185">Reference proteome</keyword>
<accession>A0AAD9X0D0</accession>
<evidence type="ECO:0000313" key="2">
    <source>
        <dbReference type="EMBL" id="KAK2650534.1"/>
    </source>
</evidence>
<evidence type="ECO:0000256" key="1">
    <source>
        <dbReference type="SAM" id="MobiDB-lite"/>
    </source>
</evidence>
<feature type="region of interest" description="Disordered" evidence="1">
    <location>
        <begin position="1"/>
        <end position="38"/>
    </location>
</feature>
<protein>
    <submittedName>
        <fullName evidence="2">Uncharacterized protein</fullName>
    </submittedName>
</protein>
<proteinExistence type="predicted"/>